<dbReference type="AlphaFoldDB" id="A0A0K0FSB7"/>
<dbReference type="WBParaSite" id="SVE_1331000.1">
    <property type="protein sequence ID" value="SVE_1331000.1"/>
    <property type="gene ID" value="SVE_1331000"/>
</dbReference>
<protein>
    <submittedName>
        <fullName evidence="3">Uncharacterized protein</fullName>
    </submittedName>
</protein>
<reference evidence="2" key="1">
    <citation type="submission" date="2014-07" db="EMBL/GenBank/DDBJ databases">
        <authorList>
            <person name="Martin A.A"/>
            <person name="De Silva N."/>
        </authorList>
    </citation>
    <scope>NUCLEOTIDE SEQUENCE</scope>
</reference>
<reference evidence="3" key="2">
    <citation type="submission" date="2015-08" db="UniProtKB">
        <authorList>
            <consortium name="WormBaseParasite"/>
        </authorList>
    </citation>
    <scope>IDENTIFICATION</scope>
</reference>
<organism evidence="2 3">
    <name type="scientific">Strongyloides venezuelensis</name>
    <name type="common">Threadworm</name>
    <dbReference type="NCBI Taxonomy" id="75913"/>
    <lineage>
        <taxon>Eukaryota</taxon>
        <taxon>Metazoa</taxon>
        <taxon>Ecdysozoa</taxon>
        <taxon>Nematoda</taxon>
        <taxon>Chromadorea</taxon>
        <taxon>Rhabditida</taxon>
        <taxon>Tylenchina</taxon>
        <taxon>Panagrolaimomorpha</taxon>
        <taxon>Strongyloidoidea</taxon>
        <taxon>Strongyloididae</taxon>
        <taxon>Strongyloides</taxon>
    </lineage>
</organism>
<feature type="compositionally biased region" description="Basic and acidic residues" evidence="1">
    <location>
        <begin position="41"/>
        <end position="55"/>
    </location>
</feature>
<sequence>MLCGPDVTCLRQKKNQRSTKVIKSDANSKNIPRSKRKHRRDRNDKRGPRSEISRTGERKIVIYKLESLNSLETDIVSRRRRFLMHRHLVTKRPPVNCVY</sequence>
<evidence type="ECO:0000313" key="3">
    <source>
        <dbReference type="WBParaSite" id="SVE_1331000.1"/>
    </source>
</evidence>
<feature type="region of interest" description="Disordered" evidence="1">
    <location>
        <begin position="1"/>
        <end position="55"/>
    </location>
</feature>
<feature type="compositionally biased region" description="Polar residues" evidence="1">
    <location>
        <begin position="18"/>
        <end position="31"/>
    </location>
</feature>
<evidence type="ECO:0000256" key="1">
    <source>
        <dbReference type="SAM" id="MobiDB-lite"/>
    </source>
</evidence>
<dbReference type="Proteomes" id="UP000035680">
    <property type="component" value="Unassembled WGS sequence"/>
</dbReference>
<accession>A0A0K0FSB7</accession>
<proteinExistence type="predicted"/>
<evidence type="ECO:0000313" key="2">
    <source>
        <dbReference type="Proteomes" id="UP000035680"/>
    </source>
</evidence>
<name>A0A0K0FSB7_STRVS</name>
<keyword evidence="2" id="KW-1185">Reference proteome</keyword>